<name>A0A4P6XLK0_9ASCO</name>
<proteinExistence type="predicted"/>
<dbReference type="Proteomes" id="UP000292447">
    <property type="component" value="Chromosome II"/>
</dbReference>
<dbReference type="EMBL" id="CP034457">
    <property type="protein sequence ID" value="QBM87066.1"/>
    <property type="molecule type" value="Genomic_DNA"/>
</dbReference>
<organism evidence="2 3">
    <name type="scientific">Metschnikowia aff. pulcherrima</name>
    <dbReference type="NCBI Taxonomy" id="2163413"/>
    <lineage>
        <taxon>Eukaryota</taxon>
        <taxon>Fungi</taxon>
        <taxon>Dikarya</taxon>
        <taxon>Ascomycota</taxon>
        <taxon>Saccharomycotina</taxon>
        <taxon>Pichiomycetes</taxon>
        <taxon>Metschnikowiaceae</taxon>
        <taxon>Metschnikowia</taxon>
    </lineage>
</organism>
<keyword evidence="3" id="KW-1185">Reference proteome</keyword>
<accession>A0A4P6XLK0</accession>
<protein>
    <submittedName>
        <fullName evidence="2">Uncharacterized protein</fullName>
    </submittedName>
</protein>
<reference evidence="3" key="1">
    <citation type="submission" date="2019-03" db="EMBL/GenBank/DDBJ databases">
        <title>Snf2 controls pulcherriminic acid biosynthesis and connects pigmentation and antifungal activity of the yeast Metschnikowia pulcherrima.</title>
        <authorList>
            <person name="Gore-Lloyd D."/>
            <person name="Sumann I."/>
            <person name="Brachmann A.O."/>
            <person name="Schneeberger K."/>
            <person name="Ortiz-Merino R.A."/>
            <person name="Moreno-Beltran M."/>
            <person name="Schlaefli M."/>
            <person name="Kirner P."/>
            <person name="Santos Kron A."/>
            <person name="Wolfe K.H."/>
            <person name="Piel J."/>
            <person name="Ahrens C.H."/>
            <person name="Henk D."/>
            <person name="Freimoser F.M."/>
        </authorList>
    </citation>
    <scope>NUCLEOTIDE SEQUENCE [LARGE SCALE GENOMIC DNA]</scope>
    <source>
        <strain evidence="3">APC 1.2</strain>
    </source>
</reference>
<evidence type="ECO:0000256" key="1">
    <source>
        <dbReference type="SAM" id="MobiDB-lite"/>
    </source>
</evidence>
<dbReference type="AlphaFoldDB" id="A0A4P6XLK0"/>
<sequence length="149" mass="17302">MFFFILLVAVVFCAVIVYLPYAAGLTTLEKHSDKKTKKERQRHENDEYSGYLPPDEELRLQQESSSKGKTSAFKDKVKITSDRMPIQIKLNQENGLRKRTERKVGDFNPNNYDYDLDELIREETEGEAQRKAQEFYAKQDLGGDKEAMV</sequence>
<evidence type="ECO:0000313" key="2">
    <source>
        <dbReference type="EMBL" id="QBM87066.1"/>
    </source>
</evidence>
<evidence type="ECO:0000313" key="3">
    <source>
        <dbReference type="Proteomes" id="UP000292447"/>
    </source>
</evidence>
<gene>
    <name evidence="2" type="ORF">METSCH_B02640</name>
</gene>
<feature type="region of interest" description="Disordered" evidence="1">
    <location>
        <begin position="30"/>
        <end position="74"/>
    </location>
</feature>